<dbReference type="InterPro" id="IPR025665">
    <property type="entry name" value="Beta-barrel_OMP_2"/>
</dbReference>
<comment type="caution">
    <text evidence="2">The sequence shown here is derived from an EMBL/GenBank/DDBJ whole genome shotgun (WGS) entry which is preliminary data.</text>
</comment>
<reference evidence="2 3" key="1">
    <citation type="submission" date="2019-09" db="EMBL/GenBank/DDBJ databases">
        <title>Genome sequence and assembly of Adhaeribacter sp.</title>
        <authorList>
            <person name="Chhetri G."/>
        </authorList>
    </citation>
    <scope>NUCLEOTIDE SEQUENCE [LARGE SCALE GENOMIC DNA]</scope>
    <source>
        <strain evidence="2 3">DK36</strain>
    </source>
</reference>
<dbReference type="Pfam" id="PF13568">
    <property type="entry name" value="OMP_b-brl_2"/>
    <property type="match status" value="1"/>
</dbReference>
<dbReference type="Proteomes" id="UP000323426">
    <property type="component" value="Unassembled WGS sequence"/>
</dbReference>
<evidence type="ECO:0000259" key="1">
    <source>
        <dbReference type="Pfam" id="PF13568"/>
    </source>
</evidence>
<proteinExistence type="predicted"/>
<name>A0A5M6DJI4_9BACT</name>
<feature type="domain" description="Outer membrane protein beta-barrel" evidence="1">
    <location>
        <begin position="203"/>
        <end position="317"/>
    </location>
</feature>
<evidence type="ECO:0000313" key="3">
    <source>
        <dbReference type="Proteomes" id="UP000323426"/>
    </source>
</evidence>
<sequence>MKYAMALNFKRYISALILFLGVVMQGKSQVKEGYFIKATGDTIHGLIKIGNERKMTDGFAYKEHGKDKTFKVYKPQEVKEVGFENQKFISALVPDSLINKVIFLKVLVEGGFNLYKATTGQNNTYFLFTTKEGDIRLLKKASYYGALKIGLPECSSVDFKDSKFLTKYKYTSAGLSKLFLEFNKCMHPQQVVTEYKKVRKLTFKKGITGGISNSTMNLTWPATDKANYGAYQNINIGLFGEVGFNKNLSVLVGAELHNYKGHASFDYANLYTTEIDFSTRFARIPVLFKYSLKGKLKPYINAGPHFNRLLGQSGNKKVSTIEHNYR</sequence>
<dbReference type="AlphaFoldDB" id="A0A5M6DJI4"/>
<accession>A0A5M6DJI4</accession>
<organism evidence="2 3">
    <name type="scientific">Adhaeribacter rhizoryzae</name>
    <dbReference type="NCBI Taxonomy" id="2607907"/>
    <lineage>
        <taxon>Bacteria</taxon>
        <taxon>Pseudomonadati</taxon>
        <taxon>Bacteroidota</taxon>
        <taxon>Cytophagia</taxon>
        <taxon>Cytophagales</taxon>
        <taxon>Hymenobacteraceae</taxon>
        <taxon>Adhaeribacter</taxon>
    </lineage>
</organism>
<evidence type="ECO:0000313" key="2">
    <source>
        <dbReference type="EMBL" id="KAA5546526.1"/>
    </source>
</evidence>
<gene>
    <name evidence="2" type="ORF">F0145_11615</name>
</gene>
<dbReference type="RefSeq" id="WP_150088573.1">
    <property type="nucleotide sequence ID" value="NZ_VWSF01000007.1"/>
</dbReference>
<protein>
    <submittedName>
        <fullName evidence="2">PorT family protein</fullName>
    </submittedName>
</protein>
<dbReference type="EMBL" id="VWSF01000007">
    <property type="protein sequence ID" value="KAA5546526.1"/>
    <property type="molecule type" value="Genomic_DNA"/>
</dbReference>
<keyword evidence="3" id="KW-1185">Reference proteome</keyword>